<evidence type="ECO:0000313" key="5">
    <source>
        <dbReference type="EMBL" id="WJZ89770.1"/>
    </source>
</evidence>
<evidence type="ECO:0000313" key="6">
    <source>
        <dbReference type="Proteomes" id="UP001227230"/>
    </source>
</evidence>
<feature type="domain" description="DUF6857" evidence="4">
    <location>
        <begin position="93"/>
        <end position="129"/>
    </location>
</feature>
<name>A0ABY9C3S7_VITVI</name>
<evidence type="ECO:0000256" key="2">
    <source>
        <dbReference type="ARBA" id="ARBA00022857"/>
    </source>
</evidence>
<dbReference type="PRINTS" id="PR00080">
    <property type="entry name" value="SDRFAMILY"/>
</dbReference>
<accession>A0ABY9C3S7</accession>
<reference evidence="5 6" key="1">
    <citation type="journal article" date="2023" name="Hortic Res">
        <title>The complete reference genome for grapevine (Vitis vinifera L.) genetics and breeding.</title>
        <authorList>
            <person name="Shi X."/>
            <person name="Cao S."/>
            <person name="Wang X."/>
            <person name="Huang S."/>
            <person name="Wang Y."/>
            <person name="Liu Z."/>
            <person name="Liu W."/>
            <person name="Leng X."/>
            <person name="Peng Y."/>
            <person name="Wang N."/>
            <person name="Wang Y."/>
            <person name="Ma Z."/>
            <person name="Xu X."/>
            <person name="Zhang F."/>
            <person name="Xue H."/>
            <person name="Zhong H."/>
            <person name="Wang Y."/>
            <person name="Zhang K."/>
            <person name="Velt A."/>
            <person name="Avia K."/>
            <person name="Holtgrawe D."/>
            <person name="Grimplet J."/>
            <person name="Matus J.T."/>
            <person name="Ware D."/>
            <person name="Wu X."/>
            <person name="Wang H."/>
            <person name="Liu C."/>
            <person name="Fang Y."/>
            <person name="Rustenholz C."/>
            <person name="Cheng Z."/>
            <person name="Xiao H."/>
            <person name="Zhou Y."/>
        </authorList>
    </citation>
    <scope>NUCLEOTIDE SEQUENCE [LARGE SCALE GENOMIC DNA]</scope>
    <source>
        <strain evidence="6">cv. Pinot noir / PN40024</strain>
        <tissue evidence="5">Leaf</tissue>
    </source>
</reference>
<protein>
    <recommendedName>
        <fullName evidence="4">DUF6857 domain-containing protein</fullName>
    </recommendedName>
</protein>
<evidence type="ECO:0000259" key="4">
    <source>
        <dbReference type="Pfam" id="PF21647"/>
    </source>
</evidence>
<dbReference type="EMBL" id="CP126653">
    <property type="protein sequence ID" value="WJZ89770.1"/>
    <property type="molecule type" value="Genomic_DNA"/>
</dbReference>
<dbReference type="SUPFAM" id="SSF51735">
    <property type="entry name" value="NAD(P)-binding Rossmann-fold domains"/>
    <property type="match status" value="1"/>
</dbReference>
<sequence length="420" mass="45684">MGTKFSCNVYFSRSCVASSMGIITKSAMVVALATVDDAGTIHSSNSAVPSASGGDPVHSSSANNFFCSLLGQNALMCARWRWRHGDMDADVDISALSDNGQITGMLTQLKRVNDWLDEMGSSKDQGRALYTQAVKYLHSKAENTEDDLKAASFIERTEEKPSSSEMSPEEVAEFVPVQNHVAAHVLEMQEVQEGPAKAVTHVLDNENFQVNNAGVSGAITDWEAFKTLYLEDSKNNTNVAELLNKASKETYGLAEECVKTNYYGTKGVTEALFPCLLLSNSGRIVNVSSSLGSLQFVSNERVRMELNDVDVLSVERLDEIVNEFLNDVKEDRLHDRGWPTQTSAYTISKAAVNAYTRIVAKSYPSLLINCVCPGFVKTDINSNTGFFPVEVGAKGAVMLALLPEGGPSGLFFEKMEASTF</sequence>
<proteinExistence type="inferred from homology"/>
<keyword evidence="3" id="KW-0560">Oxidoreductase</keyword>
<dbReference type="PANTHER" id="PTHR43490">
    <property type="entry name" value="(+)-NEOMENTHOL DEHYDROGENASE"/>
    <property type="match status" value="1"/>
</dbReference>
<evidence type="ECO:0000256" key="3">
    <source>
        <dbReference type="ARBA" id="ARBA00023002"/>
    </source>
</evidence>
<comment type="similarity">
    <text evidence="1">Belongs to the short-chain dehydrogenases/reductases (SDR) family.</text>
</comment>
<dbReference type="PRINTS" id="PR00081">
    <property type="entry name" value="GDHRDH"/>
</dbReference>
<dbReference type="PANTHER" id="PTHR43490:SF117">
    <property type="entry name" value="SHORT-CHAIN DEHYDROGENASE_REDUCTASE"/>
    <property type="match status" value="1"/>
</dbReference>
<dbReference type="InterPro" id="IPR002347">
    <property type="entry name" value="SDR_fam"/>
</dbReference>
<gene>
    <name evidence="5" type="ORF">VitviT2T_008962</name>
</gene>
<dbReference type="InterPro" id="IPR036291">
    <property type="entry name" value="NAD(P)-bd_dom_sf"/>
</dbReference>
<dbReference type="Pfam" id="PF21647">
    <property type="entry name" value="DUF6857"/>
    <property type="match status" value="1"/>
</dbReference>
<organism evidence="5 6">
    <name type="scientific">Vitis vinifera</name>
    <name type="common">Grape</name>
    <dbReference type="NCBI Taxonomy" id="29760"/>
    <lineage>
        <taxon>Eukaryota</taxon>
        <taxon>Viridiplantae</taxon>
        <taxon>Streptophyta</taxon>
        <taxon>Embryophyta</taxon>
        <taxon>Tracheophyta</taxon>
        <taxon>Spermatophyta</taxon>
        <taxon>Magnoliopsida</taxon>
        <taxon>eudicotyledons</taxon>
        <taxon>Gunneridae</taxon>
        <taxon>Pentapetalae</taxon>
        <taxon>rosids</taxon>
        <taxon>Vitales</taxon>
        <taxon>Vitaceae</taxon>
        <taxon>Viteae</taxon>
        <taxon>Vitis</taxon>
    </lineage>
</organism>
<keyword evidence="6" id="KW-1185">Reference proteome</keyword>
<dbReference type="Gene3D" id="3.40.50.720">
    <property type="entry name" value="NAD(P)-binding Rossmann-like Domain"/>
    <property type="match status" value="1"/>
</dbReference>
<keyword evidence="2" id="KW-0521">NADP</keyword>
<evidence type="ECO:0000256" key="1">
    <source>
        <dbReference type="ARBA" id="ARBA00006484"/>
    </source>
</evidence>
<dbReference type="InterPro" id="IPR049172">
    <property type="entry name" value="DUF6857_pln"/>
</dbReference>
<dbReference type="Proteomes" id="UP001227230">
    <property type="component" value="Chromosome 6"/>
</dbReference>